<organism evidence="2 3">
    <name type="scientific">Ascaris lumbricoides</name>
    <name type="common">Giant roundworm</name>
    <dbReference type="NCBI Taxonomy" id="6252"/>
    <lineage>
        <taxon>Eukaryota</taxon>
        <taxon>Metazoa</taxon>
        <taxon>Ecdysozoa</taxon>
        <taxon>Nematoda</taxon>
        <taxon>Chromadorea</taxon>
        <taxon>Rhabditida</taxon>
        <taxon>Spirurina</taxon>
        <taxon>Ascaridomorpha</taxon>
        <taxon>Ascaridoidea</taxon>
        <taxon>Ascarididae</taxon>
        <taxon>Ascaris</taxon>
    </lineage>
</organism>
<keyword evidence="1" id="KW-0812">Transmembrane</keyword>
<protein>
    <submittedName>
        <fullName evidence="3">Secreted protein</fullName>
    </submittedName>
</protein>
<name>A0A0M3HUS6_ASCLU</name>
<dbReference type="AlphaFoldDB" id="A0A0M3HUS6"/>
<feature type="transmembrane region" description="Helical" evidence="1">
    <location>
        <begin position="192"/>
        <end position="217"/>
    </location>
</feature>
<reference evidence="3" key="1">
    <citation type="submission" date="2017-02" db="UniProtKB">
        <authorList>
            <consortium name="WormBaseParasite"/>
        </authorList>
    </citation>
    <scope>IDENTIFICATION</scope>
</reference>
<keyword evidence="1" id="KW-1133">Transmembrane helix</keyword>
<accession>A0A0M3HUS6</accession>
<dbReference type="Proteomes" id="UP000036681">
    <property type="component" value="Unplaced"/>
</dbReference>
<sequence>MGLEALRWTRAIAALCTSVISAPQERTKVECCRFYTVPFGLSAQFDGESKLCTCAVSVELVYRLHSSSGCPTCAGTSESADAIFGCLWGSDGCLLKAIELLNWNWEKRVVVVRVELATLVEQLQSGRPLRALTHSLAIPDRVRSLAVCRVLFVARRISSTMKMNLSERQRDELGKEEIGKSIRYADGEGKHAFVALFLEFFLPKAFFTVSFSGIFLLEGSPDFFLGA</sequence>
<evidence type="ECO:0000256" key="1">
    <source>
        <dbReference type="SAM" id="Phobius"/>
    </source>
</evidence>
<keyword evidence="1" id="KW-0472">Membrane</keyword>
<evidence type="ECO:0000313" key="2">
    <source>
        <dbReference type="Proteomes" id="UP000036681"/>
    </source>
</evidence>
<dbReference type="WBParaSite" id="ALUE_0000659101-mRNA-1">
    <property type="protein sequence ID" value="ALUE_0000659101-mRNA-1"/>
    <property type="gene ID" value="ALUE_0000659101"/>
</dbReference>
<keyword evidence="2" id="KW-1185">Reference proteome</keyword>
<proteinExistence type="predicted"/>
<evidence type="ECO:0000313" key="3">
    <source>
        <dbReference type="WBParaSite" id="ALUE_0000659101-mRNA-1"/>
    </source>
</evidence>